<name>A0AAN6Z1T1_9PEZI</name>
<evidence type="ECO:0000256" key="2">
    <source>
        <dbReference type="SAM" id="Phobius"/>
    </source>
</evidence>
<protein>
    <submittedName>
        <fullName evidence="3">Uncharacterized protein</fullName>
    </submittedName>
</protein>
<evidence type="ECO:0000256" key="1">
    <source>
        <dbReference type="SAM" id="MobiDB-lite"/>
    </source>
</evidence>
<accession>A0AAN6Z1T1</accession>
<feature type="transmembrane region" description="Helical" evidence="2">
    <location>
        <begin position="36"/>
        <end position="58"/>
    </location>
</feature>
<organism evidence="3 4">
    <name type="scientific">Parathielavia appendiculata</name>
    <dbReference type="NCBI Taxonomy" id="2587402"/>
    <lineage>
        <taxon>Eukaryota</taxon>
        <taxon>Fungi</taxon>
        <taxon>Dikarya</taxon>
        <taxon>Ascomycota</taxon>
        <taxon>Pezizomycotina</taxon>
        <taxon>Sordariomycetes</taxon>
        <taxon>Sordariomycetidae</taxon>
        <taxon>Sordariales</taxon>
        <taxon>Chaetomiaceae</taxon>
        <taxon>Parathielavia</taxon>
    </lineage>
</organism>
<comment type="caution">
    <text evidence="3">The sequence shown here is derived from an EMBL/GenBank/DDBJ whole genome shotgun (WGS) entry which is preliminary data.</text>
</comment>
<evidence type="ECO:0000313" key="4">
    <source>
        <dbReference type="Proteomes" id="UP001302602"/>
    </source>
</evidence>
<feature type="transmembrane region" description="Helical" evidence="2">
    <location>
        <begin position="90"/>
        <end position="116"/>
    </location>
</feature>
<keyword evidence="2" id="KW-1133">Transmembrane helix</keyword>
<reference evidence="3" key="1">
    <citation type="journal article" date="2023" name="Mol. Phylogenet. Evol.">
        <title>Genome-scale phylogeny and comparative genomics of the fungal order Sordariales.</title>
        <authorList>
            <person name="Hensen N."/>
            <person name="Bonometti L."/>
            <person name="Westerberg I."/>
            <person name="Brannstrom I.O."/>
            <person name="Guillou S."/>
            <person name="Cros-Aarteil S."/>
            <person name="Calhoun S."/>
            <person name="Haridas S."/>
            <person name="Kuo A."/>
            <person name="Mondo S."/>
            <person name="Pangilinan J."/>
            <person name="Riley R."/>
            <person name="LaButti K."/>
            <person name="Andreopoulos B."/>
            <person name="Lipzen A."/>
            <person name="Chen C."/>
            <person name="Yan M."/>
            <person name="Daum C."/>
            <person name="Ng V."/>
            <person name="Clum A."/>
            <person name="Steindorff A."/>
            <person name="Ohm R.A."/>
            <person name="Martin F."/>
            <person name="Silar P."/>
            <person name="Natvig D.O."/>
            <person name="Lalanne C."/>
            <person name="Gautier V."/>
            <person name="Ament-Velasquez S.L."/>
            <person name="Kruys A."/>
            <person name="Hutchinson M.I."/>
            <person name="Powell A.J."/>
            <person name="Barry K."/>
            <person name="Miller A.N."/>
            <person name="Grigoriev I.V."/>
            <person name="Debuchy R."/>
            <person name="Gladieux P."/>
            <person name="Hiltunen Thoren M."/>
            <person name="Johannesson H."/>
        </authorList>
    </citation>
    <scope>NUCLEOTIDE SEQUENCE</scope>
    <source>
        <strain evidence="3">CBS 731.68</strain>
    </source>
</reference>
<proteinExistence type="predicted"/>
<dbReference type="EMBL" id="MU853231">
    <property type="protein sequence ID" value="KAK4122211.1"/>
    <property type="molecule type" value="Genomic_DNA"/>
</dbReference>
<dbReference type="GeneID" id="87831535"/>
<evidence type="ECO:0000313" key="3">
    <source>
        <dbReference type="EMBL" id="KAK4122211.1"/>
    </source>
</evidence>
<keyword evidence="4" id="KW-1185">Reference proteome</keyword>
<dbReference type="Proteomes" id="UP001302602">
    <property type="component" value="Unassembled WGS sequence"/>
</dbReference>
<keyword evidence="2" id="KW-0472">Membrane</keyword>
<sequence>MSYEMSGQHTTYPYPPPAATVTVTPKRSRFSKWWPLSFFLAAVLFFIIGGALLGTWAASTASDCYDTYYSGSSYKSSYNKSCSAAADGKFWGGVACVVLGGICKLIFWILLIVWCVKRSSSHAVTTAYAYQPVNYAAAPPPTAPAAPAPLYQNAPQYQNQPYNAHPYQNAPPYQSSPSPAPYSKEGPGVTHTGY</sequence>
<keyword evidence="2" id="KW-0812">Transmembrane</keyword>
<feature type="compositionally biased region" description="Low complexity" evidence="1">
    <location>
        <begin position="149"/>
        <end position="183"/>
    </location>
</feature>
<dbReference type="AlphaFoldDB" id="A0AAN6Z1T1"/>
<gene>
    <name evidence="3" type="ORF">N657DRAFT_657078</name>
</gene>
<feature type="region of interest" description="Disordered" evidence="1">
    <location>
        <begin position="149"/>
        <end position="194"/>
    </location>
</feature>
<reference evidence="3" key="2">
    <citation type="submission" date="2023-05" db="EMBL/GenBank/DDBJ databases">
        <authorList>
            <consortium name="Lawrence Berkeley National Laboratory"/>
            <person name="Steindorff A."/>
            <person name="Hensen N."/>
            <person name="Bonometti L."/>
            <person name="Westerberg I."/>
            <person name="Brannstrom I.O."/>
            <person name="Guillou S."/>
            <person name="Cros-Aarteil S."/>
            <person name="Calhoun S."/>
            <person name="Haridas S."/>
            <person name="Kuo A."/>
            <person name="Mondo S."/>
            <person name="Pangilinan J."/>
            <person name="Riley R."/>
            <person name="Labutti K."/>
            <person name="Andreopoulos B."/>
            <person name="Lipzen A."/>
            <person name="Chen C."/>
            <person name="Yanf M."/>
            <person name="Daum C."/>
            <person name="Ng V."/>
            <person name="Clum A."/>
            <person name="Ohm R."/>
            <person name="Martin F."/>
            <person name="Silar P."/>
            <person name="Natvig D."/>
            <person name="Lalanne C."/>
            <person name="Gautier V."/>
            <person name="Ament-Velasquez S.L."/>
            <person name="Kruys A."/>
            <person name="Hutchinson M.I."/>
            <person name="Powell A.J."/>
            <person name="Barry K."/>
            <person name="Miller A.N."/>
            <person name="Grigoriev I.V."/>
            <person name="Debuchy R."/>
            <person name="Gladieux P."/>
            <person name="Thoren M.H."/>
            <person name="Johannesson H."/>
        </authorList>
    </citation>
    <scope>NUCLEOTIDE SEQUENCE</scope>
    <source>
        <strain evidence="3">CBS 731.68</strain>
    </source>
</reference>
<dbReference type="RefSeq" id="XP_062645982.1">
    <property type="nucleotide sequence ID" value="XM_062794766.1"/>
</dbReference>